<evidence type="ECO:0000313" key="11">
    <source>
        <dbReference type="Proteomes" id="UP000494165"/>
    </source>
</evidence>
<evidence type="ECO:0000256" key="7">
    <source>
        <dbReference type="ARBA" id="ARBA00029903"/>
    </source>
</evidence>
<dbReference type="PANTHER" id="PTHR12253">
    <property type="entry name" value="RH14732P"/>
    <property type="match status" value="1"/>
</dbReference>
<gene>
    <name evidence="10" type="ORF">CLODIP_2_CD06682</name>
</gene>
<comment type="subcellular location">
    <subcellularLocation>
        <location evidence="2">Secreted</location>
    </subcellularLocation>
</comment>
<dbReference type="GO" id="GO:0050482">
    <property type="term" value="P:arachidonate secretion"/>
    <property type="evidence" value="ECO:0007669"/>
    <property type="project" value="InterPro"/>
</dbReference>
<evidence type="ECO:0000256" key="4">
    <source>
        <dbReference type="ARBA" id="ARBA00022525"/>
    </source>
</evidence>
<dbReference type="GO" id="GO:0016042">
    <property type="term" value="P:lipid catabolic process"/>
    <property type="evidence" value="ECO:0007669"/>
    <property type="project" value="UniProtKB-KW"/>
</dbReference>
<dbReference type="OrthoDB" id="10059604at2759"/>
<dbReference type="SUPFAM" id="SSF48619">
    <property type="entry name" value="Phospholipase A2, PLA2"/>
    <property type="match status" value="1"/>
</dbReference>
<keyword evidence="5" id="KW-0442">Lipid degradation</keyword>
<comment type="caution">
    <text evidence="10">The sequence shown here is derived from an EMBL/GenBank/DDBJ whole genome shotgun (WGS) entry which is preliminary data.</text>
</comment>
<dbReference type="InterPro" id="IPR033113">
    <property type="entry name" value="PLA2_histidine"/>
</dbReference>
<evidence type="ECO:0000256" key="5">
    <source>
        <dbReference type="ARBA" id="ARBA00022963"/>
    </source>
</evidence>
<dbReference type="GO" id="GO:0004623">
    <property type="term" value="F:phospholipase A2 activity"/>
    <property type="evidence" value="ECO:0007669"/>
    <property type="project" value="UniProtKB-EC"/>
</dbReference>
<feature type="domain" description="Phospholipase A2-like central" evidence="9">
    <location>
        <begin position="21"/>
        <end position="111"/>
    </location>
</feature>
<dbReference type="Gene3D" id="1.20.90.10">
    <property type="entry name" value="Phospholipase A2 domain"/>
    <property type="match status" value="1"/>
</dbReference>
<protein>
    <recommendedName>
        <fullName evidence="3">phospholipase A2</fullName>
        <ecNumber evidence="3">3.1.1.4</ecNumber>
    </recommendedName>
    <alternativeName>
        <fullName evidence="7">Phosphatidylcholine 2-acylhydrolase</fullName>
    </alternativeName>
</protein>
<evidence type="ECO:0000256" key="2">
    <source>
        <dbReference type="ARBA" id="ARBA00004613"/>
    </source>
</evidence>
<evidence type="ECO:0000313" key="10">
    <source>
        <dbReference type="EMBL" id="CAB3365195.1"/>
    </source>
</evidence>
<dbReference type="Proteomes" id="UP000494165">
    <property type="component" value="Unassembled WGS sequence"/>
</dbReference>
<evidence type="ECO:0000256" key="8">
    <source>
        <dbReference type="SAM" id="SignalP"/>
    </source>
</evidence>
<feature type="chain" id="PRO_5035907895" description="phospholipase A2" evidence="8">
    <location>
        <begin position="18"/>
        <end position="138"/>
    </location>
</feature>
<dbReference type="InterPro" id="IPR036444">
    <property type="entry name" value="PLipase_A2_dom_sf"/>
</dbReference>
<organism evidence="10 11">
    <name type="scientific">Cloeon dipterum</name>
    <dbReference type="NCBI Taxonomy" id="197152"/>
    <lineage>
        <taxon>Eukaryota</taxon>
        <taxon>Metazoa</taxon>
        <taxon>Ecdysozoa</taxon>
        <taxon>Arthropoda</taxon>
        <taxon>Hexapoda</taxon>
        <taxon>Insecta</taxon>
        <taxon>Pterygota</taxon>
        <taxon>Palaeoptera</taxon>
        <taxon>Ephemeroptera</taxon>
        <taxon>Pisciforma</taxon>
        <taxon>Baetidae</taxon>
        <taxon>Cloeon</taxon>
    </lineage>
</organism>
<accession>A0A8S1CAY2</accession>
<feature type="signal peptide" evidence="8">
    <location>
        <begin position="1"/>
        <end position="17"/>
    </location>
</feature>
<name>A0A8S1CAY2_9INSE</name>
<dbReference type="InterPro" id="IPR016090">
    <property type="entry name" value="PLA2-like_dom"/>
</dbReference>
<keyword evidence="6" id="KW-0443">Lipid metabolism</keyword>
<proteinExistence type="predicted"/>
<evidence type="ECO:0000256" key="3">
    <source>
        <dbReference type="ARBA" id="ARBA00013278"/>
    </source>
</evidence>
<dbReference type="AlphaFoldDB" id="A0A8S1CAY2"/>
<dbReference type="GO" id="GO:0006644">
    <property type="term" value="P:phospholipid metabolic process"/>
    <property type="evidence" value="ECO:0007669"/>
    <property type="project" value="InterPro"/>
</dbReference>
<evidence type="ECO:0000256" key="6">
    <source>
        <dbReference type="ARBA" id="ARBA00023098"/>
    </source>
</evidence>
<dbReference type="GO" id="GO:0005576">
    <property type="term" value="C:extracellular region"/>
    <property type="evidence" value="ECO:0007669"/>
    <property type="project" value="UniProtKB-SubCell"/>
</dbReference>
<comment type="cofactor">
    <cofactor evidence="1">
        <name>Ca(2+)</name>
        <dbReference type="ChEBI" id="CHEBI:29108"/>
    </cofactor>
</comment>
<dbReference type="PROSITE" id="PS00118">
    <property type="entry name" value="PA2_HIS"/>
    <property type="match status" value="1"/>
</dbReference>
<keyword evidence="4" id="KW-0964">Secreted</keyword>
<sequence>MRSFCILLLAAFALAEATIMYPGTNYCGPGSFAPGEAKLKDVDDCCKLHDGCPIKIERGVEKYNLFNDGLFTRSSCECDEKLRDCLKRVGSWHSKVIRKTYDFFGPRKCIEIKTTCIERTISGICNKNETTYAFVVRN</sequence>
<evidence type="ECO:0000256" key="1">
    <source>
        <dbReference type="ARBA" id="ARBA00001913"/>
    </source>
</evidence>
<dbReference type="Pfam" id="PF05826">
    <property type="entry name" value="Phospholip_A2_2"/>
    <property type="match status" value="1"/>
</dbReference>
<keyword evidence="11" id="KW-1185">Reference proteome</keyword>
<dbReference type="EMBL" id="CADEPI010000019">
    <property type="protein sequence ID" value="CAB3365195.1"/>
    <property type="molecule type" value="Genomic_DNA"/>
</dbReference>
<evidence type="ECO:0000259" key="9">
    <source>
        <dbReference type="Pfam" id="PF05826"/>
    </source>
</evidence>
<dbReference type="EC" id="3.1.1.4" evidence="3"/>
<keyword evidence="8" id="KW-0732">Signal</keyword>
<reference evidence="10 11" key="1">
    <citation type="submission" date="2020-04" db="EMBL/GenBank/DDBJ databases">
        <authorList>
            <person name="Alioto T."/>
            <person name="Alioto T."/>
            <person name="Gomez Garrido J."/>
        </authorList>
    </citation>
    <scope>NUCLEOTIDE SEQUENCE [LARGE SCALE GENOMIC DNA]</scope>
</reference>